<evidence type="ECO:0000256" key="1">
    <source>
        <dbReference type="ARBA" id="ARBA00004429"/>
    </source>
</evidence>
<dbReference type="GO" id="GO:0008168">
    <property type="term" value="F:methyltransferase activity"/>
    <property type="evidence" value="ECO:0007669"/>
    <property type="project" value="UniProtKB-KW"/>
</dbReference>
<dbReference type="GO" id="GO:0005886">
    <property type="term" value="C:plasma membrane"/>
    <property type="evidence" value="ECO:0007669"/>
    <property type="project" value="UniProtKB-SubCell"/>
</dbReference>
<dbReference type="PANTHER" id="PTHR30487:SF0">
    <property type="entry name" value="PREPILIN LEADER PEPTIDASE_N-METHYLTRANSFERASE-RELATED"/>
    <property type="match status" value="1"/>
</dbReference>
<name>T1CCH8_9ZZZZ</name>
<evidence type="ECO:0000256" key="6">
    <source>
        <dbReference type="ARBA" id="ARBA00022670"/>
    </source>
</evidence>
<feature type="transmembrane region" description="Helical" evidence="14">
    <location>
        <begin position="168"/>
        <end position="186"/>
    </location>
</feature>
<dbReference type="InterPro" id="IPR050882">
    <property type="entry name" value="Prepilin_peptidase/N-MTase"/>
</dbReference>
<keyword evidence="11 14" id="KW-1133">Transmembrane helix</keyword>
<evidence type="ECO:0000256" key="3">
    <source>
        <dbReference type="ARBA" id="ARBA00022475"/>
    </source>
</evidence>
<keyword evidence="9 14" id="KW-0812">Transmembrane</keyword>
<feature type="domain" description="Prepilin type IV endopeptidase peptidase" evidence="15">
    <location>
        <begin position="146"/>
        <end position="253"/>
    </location>
</feature>
<evidence type="ECO:0000256" key="13">
    <source>
        <dbReference type="ARBA" id="ARBA00023268"/>
    </source>
</evidence>
<dbReference type="GO" id="GO:0006465">
    <property type="term" value="P:signal peptide processing"/>
    <property type="evidence" value="ECO:0007669"/>
    <property type="project" value="TreeGrafter"/>
</dbReference>
<dbReference type="GO" id="GO:0032259">
    <property type="term" value="P:methylation"/>
    <property type="evidence" value="ECO:0007669"/>
    <property type="project" value="UniProtKB-KW"/>
</dbReference>
<accession>T1CCH8</accession>
<keyword evidence="10" id="KW-0378">Hydrolase</keyword>
<dbReference type="InterPro" id="IPR014032">
    <property type="entry name" value="Peptidase_A24A_bac"/>
</dbReference>
<feature type="transmembrane region" description="Helical" evidence="14">
    <location>
        <begin position="225"/>
        <end position="258"/>
    </location>
</feature>
<evidence type="ECO:0000259" key="15">
    <source>
        <dbReference type="Pfam" id="PF01478"/>
    </source>
</evidence>
<feature type="domain" description="Prepilin peptidase A24 N-terminal" evidence="16">
    <location>
        <begin position="18"/>
        <end position="135"/>
    </location>
</feature>
<comment type="subcellular location">
    <subcellularLocation>
        <location evidence="1">Cell inner membrane</location>
        <topology evidence="1">Multi-pass membrane protein</topology>
    </subcellularLocation>
</comment>
<organism evidence="17">
    <name type="scientific">mine drainage metagenome</name>
    <dbReference type="NCBI Taxonomy" id="410659"/>
    <lineage>
        <taxon>unclassified sequences</taxon>
        <taxon>metagenomes</taxon>
        <taxon>ecological metagenomes</taxon>
    </lineage>
</organism>
<evidence type="ECO:0000256" key="10">
    <source>
        <dbReference type="ARBA" id="ARBA00022801"/>
    </source>
</evidence>
<keyword evidence="7" id="KW-0808">Transferase</keyword>
<comment type="caution">
    <text evidence="17">The sequence shown here is derived from an EMBL/GenBank/DDBJ whole genome shotgun (WGS) entry which is preliminary data.</text>
</comment>
<evidence type="ECO:0000256" key="4">
    <source>
        <dbReference type="ARBA" id="ARBA00022519"/>
    </source>
</evidence>
<proteinExistence type="inferred from homology"/>
<feature type="transmembrane region" description="Helical" evidence="14">
    <location>
        <begin position="192"/>
        <end position="213"/>
    </location>
</feature>
<evidence type="ECO:0000256" key="14">
    <source>
        <dbReference type="SAM" id="Phobius"/>
    </source>
</evidence>
<protein>
    <submittedName>
        <fullName evidence="17">Type IV prepilin-like protein leader peptide processing enzyme</fullName>
    </submittedName>
</protein>
<evidence type="ECO:0000256" key="12">
    <source>
        <dbReference type="ARBA" id="ARBA00023136"/>
    </source>
</evidence>
<keyword evidence="3" id="KW-1003">Cell membrane</keyword>
<feature type="transmembrane region" description="Helical" evidence="14">
    <location>
        <begin position="270"/>
        <end position="293"/>
    </location>
</feature>
<dbReference type="FunFam" id="1.20.120.1220:FF:000001">
    <property type="entry name" value="Type 4 prepilin-like proteins leader peptide-processing enzyme"/>
    <property type="match status" value="1"/>
</dbReference>
<sequence>MIPLEALPANFWLVGAGVLGLLVGSFLNVVILRFPTRMLYDMRREAEAILAEARGENASEPAPDTACADAPPGIVREPSHCPQCKHRLATWDNIPLLSWLLLRGRCRYCKAPISIQYPLVELLTGVLSAVAIWHFGANVQGAAAVMFTWVLIAASGIDLRTQLLPDQLTLPLLWLGLLLALAPVFVAPEQAILGAALGYLALWSVYWAFKLLTGKEGMGYGDFKLLAALGAWMGAWALLPIVLISSIVGALIGSLYLALSRKGHGVPIPFGPYLAIAGWIWLLSGPMLTHWYLGFFMHG</sequence>
<dbReference type="Pfam" id="PF06750">
    <property type="entry name" value="A24_N_bact"/>
    <property type="match status" value="1"/>
</dbReference>
<dbReference type="EMBL" id="AUZZ01001425">
    <property type="protein sequence ID" value="EQD64390.1"/>
    <property type="molecule type" value="Genomic_DNA"/>
</dbReference>
<evidence type="ECO:0000256" key="11">
    <source>
        <dbReference type="ARBA" id="ARBA00022989"/>
    </source>
</evidence>
<dbReference type="AlphaFoldDB" id="T1CCH8"/>
<dbReference type="PANTHER" id="PTHR30487">
    <property type="entry name" value="TYPE 4 PREPILIN-LIKE PROTEINS LEADER PEPTIDE-PROCESSING ENZYME"/>
    <property type="match status" value="1"/>
</dbReference>
<feature type="transmembrane region" description="Helical" evidence="14">
    <location>
        <begin position="141"/>
        <end position="159"/>
    </location>
</feature>
<dbReference type="Pfam" id="PF01478">
    <property type="entry name" value="Peptidase_A24"/>
    <property type="match status" value="1"/>
</dbReference>
<reference evidence="17" key="2">
    <citation type="journal article" date="2014" name="ISME J.">
        <title>Microbial stratification in low pH oxic and suboxic macroscopic growths along an acid mine drainage.</title>
        <authorList>
            <person name="Mendez-Garcia C."/>
            <person name="Mesa V."/>
            <person name="Sprenger R.R."/>
            <person name="Richter M."/>
            <person name="Diez M.S."/>
            <person name="Solano J."/>
            <person name="Bargiela R."/>
            <person name="Golyshina O.V."/>
            <person name="Manteca A."/>
            <person name="Ramos J.L."/>
            <person name="Gallego J.R."/>
            <person name="Llorente I."/>
            <person name="Martins Dos Santos V.A."/>
            <person name="Jensen O.N."/>
            <person name="Pelaez A.I."/>
            <person name="Sanchez J."/>
            <person name="Ferrer M."/>
        </authorList>
    </citation>
    <scope>NUCLEOTIDE SEQUENCE</scope>
</reference>
<dbReference type="GO" id="GO:0004190">
    <property type="term" value="F:aspartic-type endopeptidase activity"/>
    <property type="evidence" value="ECO:0007669"/>
    <property type="project" value="InterPro"/>
</dbReference>
<evidence type="ECO:0000256" key="5">
    <source>
        <dbReference type="ARBA" id="ARBA00022603"/>
    </source>
</evidence>
<comment type="similarity">
    <text evidence="2">Belongs to the peptidase A24 family.</text>
</comment>
<feature type="transmembrane region" description="Helical" evidence="14">
    <location>
        <begin position="12"/>
        <end position="34"/>
    </location>
</feature>
<keyword evidence="4" id="KW-0997">Cell inner membrane</keyword>
<evidence type="ECO:0000256" key="2">
    <source>
        <dbReference type="ARBA" id="ARBA00005801"/>
    </source>
</evidence>
<dbReference type="InterPro" id="IPR010627">
    <property type="entry name" value="Prepilin_pept_A24_N"/>
</dbReference>
<dbReference type="PRINTS" id="PR00864">
    <property type="entry name" value="PREPILNPTASE"/>
</dbReference>
<evidence type="ECO:0000256" key="9">
    <source>
        <dbReference type="ARBA" id="ARBA00022692"/>
    </source>
</evidence>
<keyword evidence="13" id="KW-0511">Multifunctional enzyme</keyword>
<dbReference type="Gene3D" id="1.20.120.1220">
    <property type="match status" value="1"/>
</dbReference>
<evidence type="ECO:0000313" key="17">
    <source>
        <dbReference type="EMBL" id="EQD64390.1"/>
    </source>
</evidence>
<reference evidence="17" key="1">
    <citation type="submission" date="2013-08" db="EMBL/GenBank/DDBJ databases">
        <authorList>
            <person name="Mendez C."/>
            <person name="Richter M."/>
            <person name="Ferrer M."/>
            <person name="Sanchez J."/>
        </authorList>
    </citation>
    <scope>NUCLEOTIDE SEQUENCE</scope>
</reference>
<keyword evidence="12 14" id="KW-0472">Membrane</keyword>
<keyword evidence="6" id="KW-0645">Protease</keyword>
<evidence type="ECO:0000259" key="16">
    <source>
        <dbReference type="Pfam" id="PF06750"/>
    </source>
</evidence>
<keyword evidence="8" id="KW-0949">S-adenosyl-L-methionine</keyword>
<gene>
    <name evidence="17" type="ORF">B2A_02028</name>
</gene>
<evidence type="ECO:0000256" key="7">
    <source>
        <dbReference type="ARBA" id="ARBA00022679"/>
    </source>
</evidence>
<keyword evidence="5" id="KW-0489">Methyltransferase</keyword>
<feature type="transmembrane region" description="Helical" evidence="14">
    <location>
        <begin position="115"/>
        <end position="135"/>
    </location>
</feature>
<dbReference type="InterPro" id="IPR000045">
    <property type="entry name" value="Prepilin_IV_endopep_pep"/>
</dbReference>
<evidence type="ECO:0000256" key="8">
    <source>
        <dbReference type="ARBA" id="ARBA00022691"/>
    </source>
</evidence>